<keyword evidence="3" id="KW-1185">Reference proteome</keyword>
<protein>
    <submittedName>
        <fullName evidence="2">Uncharacterized protein</fullName>
    </submittedName>
</protein>
<dbReference type="EMBL" id="SRMB01000001">
    <property type="protein sequence ID" value="TGE29783.1"/>
    <property type="molecule type" value="Genomic_DNA"/>
</dbReference>
<keyword evidence="1" id="KW-0472">Membrane</keyword>
<feature type="transmembrane region" description="Helical" evidence="1">
    <location>
        <begin position="36"/>
        <end position="57"/>
    </location>
</feature>
<gene>
    <name evidence="2" type="ORF">E5K02_10075</name>
</gene>
<sequence length="71" mass="7829">MAIKAPKALPTGIVLAVFFLATLADYYLITPLTFGWLSYGSGFVALPTFLFAVYGAFTNERRAEHRNQGEL</sequence>
<reference evidence="2 3" key="1">
    <citation type="submission" date="2019-04" db="EMBL/GenBank/DDBJ databases">
        <authorList>
            <person name="Feng G."/>
            <person name="Zhang J."/>
            <person name="Zhu H."/>
        </authorList>
    </citation>
    <scope>NUCLEOTIDE SEQUENCE [LARGE SCALE GENOMIC DNA]</scope>
    <source>
        <strain evidence="2 3">9PBR-1</strain>
    </source>
</reference>
<keyword evidence="1" id="KW-0812">Transmembrane</keyword>
<evidence type="ECO:0000313" key="3">
    <source>
        <dbReference type="Proteomes" id="UP000298471"/>
    </source>
</evidence>
<dbReference type="AlphaFoldDB" id="A0A4Z0QKK7"/>
<keyword evidence="1" id="KW-1133">Transmembrane helix</keyword>
<organism evidence="2 3">
    <name type="scientific">Hymenobacter metallicola</name>
    <dbReference type="NCBI Taxonomy" id="2563114"/>
    <lineage>
        <taxon>Bacteria</taxon>
        <taxon>Pseudomonadati</taxon>
        <taxon>Bacteroidota</taxon>
        <taxon>Cytophagia</taxon>
        <taxon>Cytophagales</taxon>
        <taxon>Hymenobacteraceae</taxon>
        <taxon>Hymenobacter</taxon>
    </lineage>
</organism>
<evidence type="ECO:0000256" key="1">
    <source>
        <dbReference type="SAM" id="Phobius"/>
    </source>
</evidence>
<accession>A0A4Z0QKK7</accession>
<dbReference type="Proteomes" id="UP000298471">
    <property type="component" value="Unassembled WGS sequence"/>
</dbReference>
<name>A0A4Z0QKK7_9BACT</name>
<proteinExistence type="predicted"/>
<dbReference type="RefSeq" id="WP_135394561.1">
    <property type="nucleotide sequence ID" value="NZ_SRMB01000001.1"/>
</dbReference>
<comment type="caution">
    <text evidence="2">The sequence shown here is derived from an EMBL/GenBank/DDBJ whole genome shotgun (WGS) entry which is preliminary data.</text>
</comment>
<feature type="transmembrane region" description="Helical" evidence="1">
    <location>
        <begin position="12"/>
        <end position="30"/>
    </location>
</feature>
<evidence type="ECO:0000313" key="2">
    <source>
        <dbReference type="EMBL" id="TGE29783.1"/>
    </source>
</evidence>